<dbReference type="CDD" id="cd06339">
    <property type="entry name" value="PBP1_YraM_LppC_lipoprotein-like"/>
    <property type="match status" value="1"/>
</dbReference>
<keyword evidence="3" id="KW-0732">Signal</keyword>
<dbReference type="InterPro" id="IPR007443">
    <property type="entry name" value="LpoA"/>
</dbReference>
<accession>A0ABU9G4L0</accession>
<feature type="region of interest" description="Disordered" evidence="2">
    <location>
        <begin position="29"/>
        <end position="49"/>
    </location>
</feature>
<proteinExistence type="predicted"/>
<name>A0ABU9G4L0_9GAMM</name>
<evidence type="ECO:0000256" key="1">
    <source>
        <dbReference type="ARBA" id="ARBA00023136"/>
    </source>
</evidence>
<feature type="chain" id="PRO_5045766599" evidence="3">
    <location>
        <begin position="21"/>
        <end position="615"/>
    </location>
</feature>
<dbReference type="Gene3D" id="3.40.50.2300">
    <property type="match status" value="2"/>
</dbReference>
<organism evidence="4 5">
    <name type="scientific">Marinomonas arenicola</name>
    <dbReference type="NCBI Taxonomy" id="569601"/>
    <lineage>
        <taxon>Bacteria</taxon>
        <taxon>Pseudomonadati</taxon>
        <taxon>Pseudomonadota</taxon>
        <taxon>Gammaproteobacteria</taxon>
        <taxon>Oceanospirillales</taxon>
        <taxon>Oceanospirillaceae</taxon>
        <taxon>Marinomonas</taxon>
    </lineage>
</organism>
<dbReference type="EMBL" id="JBAKAR010000006">
    <property type="protein sequence ID" value="MEL0613431.1"/>
    <property type="molecule type" value="Genomic_DNA"/>
</dbReference>
<dbReference type="InterPro" id="IPR028082">
    <property type="entry name" value="Peripla_BP_I"/>
</dbReference>
<dbReference type="SUPFAM" id="SSF53822">
    <property type="entry name" value="Periplasmic binding protein-like I"/>
    <property type="match status" value="1"/>
</dbReference>
<dbReference type="Gene3D" id="1.25.40.650">
    <property type="match status" value="1"/>
</dbReference>
<dbReference type="RefSeq" id="WP_341567198.1">
    <property type="nucleotide sequence ID" value="NZ_JBAKAR010000006.1"/>
</dbReference>
<evidence type="ECO:0000313" key="5">
    <source>
        <dbReference type="Proteomes" id="UP001379949"/>
    </source>
</evidence>
<gene>
    <name evidence="4" type="ORF">V6242_09745</name>
</gene>
<dbReference type="Proteomes" id="UP001379949">
    <property type="component" value="Unassembled WGS sequence"/>
</dbReference>
<reference evidence="4 5" key="1">
    <citation type="submission" date="2024-02" db="EMBL/GenBank/DDBJ databases">
        <title>Bacteria isolated from the canopy kelp, Nereocystis luetkeana.</title>
        <authorList>
            <person name="Pfister C.A."/>
            <person name="Younker I.T."/>
            <person name="Light S.H."/>
        </authorList>
    </citation>
    <scope>NUCLEOTIDE SEQUENCE [LARGE SCALE GENOMIC DNA]</scope>
    <source>
        <strain evidence="4 5">TI.4.07</strain>
    </source>
</reference>
<evidence type="ECO:0000256" key="3">
    <source>
        <dbReference type="SAM" id="SignalP"/>
    </source>
</evidence>
<dbReference type="PANTHER" id="PTHR38038">
    <property type="entry name" value="PENICILLIN-BINDING PROTEIN ACTIVATOR LPOA"/>
    <property type="match status" value="1"/>
</dbReference>
<evidence type="ECO:0000313" key="4">
    <source>
        <dbReference type="EMBL" id="MEL0613431.1"/>
    </source>
</evidence>
<dbReference type="PANTHER" id="PTHR38038:SF1">
    <property type="entry name" value="PENICILLIN-BINDING PROTEIN ACTIVATOR LPOA"/>
    <property type="match status" value="1"/>
</dbReference>
<comment type="caution">
    <text evidence="4">The sequence shown here is derived from an EMBL/GenBank/DDBJ whole genome shotgun (WGS) entry which is preliminary data.</text>
</comment>
<dbReference type="Pfam" id="PF04348">
    <property type="entry name" value="LppC"/>
    <property type="match status" value="1"/>
</dbReference>
<feature type="compositionally biased region" description="Polar residues" evidence="2">
    <location>
        <begin position="29"/>
        <end position="47"/>
    </location>
</feature>
<dbReference type="PROSITE" id="PS51257">
    <property type="entry name" value="PROKAR_LIPOPROTEIN"/>
    <property type="match status" value="1"/>
</dbReference>
<sequence length="615" mass="68841">MSLINLRIISLTVCTFLLSACSSTNLNRSQGTLPQYTPPSSQESTAPDSIYHPYQAPKELVTAYDNALQFYKDGEYQNAHDTLGEKILITPSRIQFKASLLASLIAAKLDDPIKAMALLTQASQLDSAQEPSNQIQLNETKAIVLEHTGHWSQAITLRLSLDDSLTGDDKAYNQAALWASIQNLTDTQVQGLEQSSQPNLEGWLTISKILRNQTLSIEQQLTQFQHWQAQYPEHPAALNPPLDFKVIAKLGEMAPKKIVLMLPMSNKLERASQAIIDGFFSAYYHQKTKRADISIIDTDSYPNIADALAAANTLHPDVIIGPLKKSKVARLSQLTLSHPVIALNQLGTNAYVNNLFHFSLSSEDDIHELIHFAKQAGAKKTAILSTQSTWALRQADEFLQAAKKENISVAANLSYKNASRDRQNTVQKLLLVNESKRRIALIQRWTGEQVDSVARPRQDLDYVYFVGKLSDAKQVRPLLDYYFAKSIPMLASSTLNDTPPERNINFSDIERILFTEIPAIAQKSSLLDEVSTDRDSNILRRLYALGADAYLLANRYPLFVQLKSTRLSANTGIITMDKNGIFHKRPEIMTYRKGNLVNAVSTQFFHKEETELPEE</sequence>
<protein>
    <submittedName>
        <fullName evidence="4">Penicillin-binding protein activator</fullName>
    </submittedName>
</protein>
<evidence type="ECO:0000256" key="2">
    <source>
        <dbReference type="SAM" id="MobiDB-lite"/>
    </source>
</evidence>
<keyword evidence="1" id="KW-0472">Membrane</keyword>
<keyword evidence="5" id="KW-1185">Reference proteome</keyword>
<feature type="signal peptide" evidence="3">
    <location>
        <begin position="1"/>
        <end position="20"/>
    </location>
</feature>